<gene>
    <name evidence="1" type="ORF">ERS007681_04839</name>
</gene>
<sequence length="81" mass="8163">MPPGPAAGEKPLPPLPIRSPPAWPLGFAAVPSAPLPISGRFNSARVGALMTSNSGCKGPKLVASAAAYACAPPDRACTNWL</sequence>
<reference evidence="1 2" key="1">
    <citation type="submission" date="2015-03" db="EMBL/GenBank/DDBJ databases">
        <authorList>
            <consortium name="Pathogen Informatics"/>
        </authorList>
    </citation>
    <scope>NUCLEOTIDE SEQUENCE [LARGE SCALE GENOMIC DNA]</scope>
    <source>
        <strain evidence="1 2">G09901357</strain>
    </source>
</reference>
<accession>A0A654TN45</accession>
<evidence type="ECO:0000313" key="2">
    <source>
        <dbReference type="Proteomes" id="UP000048289"/>
    </source>
</evidence>
<name>A0A654TN45_MYCTX</name>
<dbReference type="EMBL" id="CFOE01001575">
    <property type="protein sequence ID" value="CFE52398.1"/>
    <property type="molecule type" value="Genomic_DNA"/>
</dbReference>
<proteinExistence type="predicted"/>
<protein>
    <submittedName>
        <fullName evidence="1">Uncharacterized protein</fullName>
    </submittedName>
</protein>
<dbReference type="Proteomes" id="UP000048289">
    <property type="component" value="Unassembled WGS sequence"/>
</dbReference>
<dbReference type="AlphaFoldDB" id="A0A654TN45"/>
<organism evidence="1 2">
    <name type="scientific">Mycobacterium tuberculosis</name>
    <dbReference type="NCBI Taxonomy" id="1773"/>
    <lineage>
        <taxon>Bacteria</taxon>
        <taxon>Bacillati</taxon>
        <taxon>Actinomycetota</taxon>
        <taxon>Actinomycetes</taxon>
        <taxon>Mycobacteriales</taxon>
        <taxon>Mycobacteriaceae</taxon>
        <taxon>Mycobacterium</taxon>
        <taxon>Mycobacterium tuberculosis complex</taxon>
    </lineage>
</organism>
<evidence type="ECO:0000313" key="1">
    <source>
        <dbReference type="EMBL" id="CFE52398.1"/>
    </source>
</evidence>